<dbReference type="InterPro" id="IPR014717">
    <property type="entry name" value="Transl_elong_EF1B/ribsomal_bS6"/>
</dbReference>
<reference evidence="2 3" key="1">
    <citation type="journal article" date="2016" name="Nat. Commun.">
        <title>Thousands of microbial genomes shed light on interconnected biogeochemical processes in an aquifer system.</title>
        <authorList>
            <person name="Anantharaman K."/>
            <person name="Brown C.T."/>
            <person name="Hug L.A."/>
            <person name="Sharon I."/>
            <person name="Castelle C.J."/>
            <person name="Probst A.J."/>
            <person name="Thomas B.C."/>
            <person name="Singh A."/>
            <person name="Wilkins M.J."/>
            <person name="Karaoz U."/>
            <person name="Brodie E.L."/>
            <person name="Williams K.H."/>
            <person name="Hubbard S.S."/>
            <person name="Banfield J.F."/>
        </authorList>
    </citation>
    <scope>NUCLEOTIDE SEQUENCE [LARGE SCALE GENOMIC DNA]</scope>
</reference>
<proteinExistence type="predicted"/>
<sequence length="212" mass="24196">MKIKTRSRRQELITLILVAIALLTGTVLFFIAPTIKRVKSNYVEFYKEKTEIERLLTEGSTEELLERQAKDLRDELDELDNGFITKGREVEFITFLEGLGELYNLKQMIQLNEPEVNSQTDFFRSALLTLKIEGDFLDLLGYLTELERSPYYVNVSSITIVKDGSSAVFANGARSLSRVVPEKENNDENVALVFGEALSMSITGEVFWQHEQ</sequence>
<gene>
    <name evidence="2" type="ORF">A3H61_01950</name>
</gene>
<evidence type="ECO:0000256" key="1">
    <source>
        <dbReference type="SAM" id="Phobius"/>
    </source>
</evidence>
<protein>
    <submittedName>
        <fullName evidence="2">Uncharacterized protein</fullName>
    </submittedName>
</protein>
<dbReference type="EMBL" id="MHJU01000005">
    <property type="protein sequence ID" value="OGY73925.1"/>
    <property type="molecule type" value="Genomic_DNA"/>
</dbReference>
<organism evidence="2 3">
    <name type="scientific">Candidatus Jacksonbacteria bacterium RIFCSPLOWO2_02_FULL_44_20</name>
    <dbReference type="NCBI Taxonomy" id="1798460"/>
    <lineage>
        <taxon>Bacteria</taxon>
        <taxon>Candidatus Jacksoniibacteriota</taxon>
    </lineage>
</organism>
<evidence type="ECO:0000313" key="2">
    <source>
        <dbReference type="EMBL" id="OGY73925.1"/>
    </source>
</evidence>
<comment type="caution">
    <text evidence="2">The sequence shown here is derived from an EMBL/GenBank/DDBJ whole genome shotgun (WGS) entry which is preliminary data.</text>
</comment>
<keyword evidence="1" id="KW-1133">Transmembrane helix</keyword>
<name>A0A1G2AB85_9BACT</name>
<accession>A0A1G2AB85</accession>
<dbReference type="AlphaFoldDB" id="A0A1G2AB85"/>
<dbReference type="Gene3D" id="3.30.70.60">
    <property type="match status" value="1"/>
</dbReference>
<keyword evidence="1" id="KW-0472">Membrane</keyword>
<dbReference type="Proteomes" id="UP000178315">
    <property type="component" value="Unassembled WGS sequence"/>
</dbReference>
<keyword evidence="1" id="KW-0812">Transmembrane</keyword>
<feature type="transmembrane region" description="Helical" evidence="1">
    <location>
        <begin position="12"/>
        <end position="32"/>
    </location>
</feature>
<evidence type="ECO:0000313" key="3">
    <source>
        <dbReference type="Proteomes" id="UP000178315"/>
    </source>
</evidence>